<evidence type="ECO:0000313" key="1">
    <source>
        <dbReference type="EMBL" id="AKV65301.1"/>
    </source>
</evidence>
<proteinExistence type="predicted"/>
<dbReference type="PATRIC" id="fig|1638788.3.peg.59"/>
<keyword evidence="2" id="KW-1185">Reference proteome</keyword>
<evidence type="ECO:0000313" key="2">
    <source>
        <dbReference type="Proteomes" id="UP000068167"/>
    </source>
</evidence>
<reference evidence="1 2" key="1">
    <citation type="journal article" date="2016" name="Stand. Genomic Sci.">
        <title>Complete genome sequence and genomic characterization of Microcystis panniformis FACHB 1757 by third-generation sequencing.</title>
        <authorList>
            <person name="Zhang J.Y."/>
            <person name="Guan R."/>
            <person name="Zhang H.J."/>
            <person name="Li H."/>
            <person name="Xiao P."/>
            <person name="Yu G.L."/>
            <person name="Du L."/>
            <person name="Cao D.M."/>
            <person name="Zhu B.C."/>
            <person name="Li R.H."/>
            <person name="Lu Z.H."/>
        </authorList>
    </citation>
    <scope>NUCLEOTIDE SEQUENCE [LARGE SCALE GENOMIC DNA]</scope>
    <source>
        <strain evidence="1 2">FACHB-1757</strain>
    </source>
</reference>
<organism evidence="1 2">
    <name type="scientific">Microcystis panniformis FACHB-1757</name>
    <dbReference type="NCBI Taxonomy" id="1638788"/>
    <lineage>
        <taxon>Bacteria</taxon>
        <taxon>Bacillati</taxon>
        <taxon>Cyanobacteriota</taxon>
        <taxon>Cyanophyceae</taxon>
        <taxon>Oscillatoriophycideae</taxon>
        <taxon>Chroococcales</taxon>
        <taxon>Microcystaceae</taxon>
        <taxon>Microcystis</taxon>
    </lineage>
</organism>
<accession>A0A0K1RUC2</accession>
<dbReference type="EMBL" id="CP011339">
    <property type="protein sequence ID" value="AKV65301.1"/>
    <property type="molecule type" value="Genomic_DNA"/>
</dbReference>
<dbReference type="AlphaFoldDB" id="A0A0K1RUC2"/>
<dbReference type="Proteomes" id="UP000068167">
    <property type="component" value="Chromosome"/>
</dbReference>
<sequence>MSIVFALERTNQLSLLSDKDLVDLCPPIEPYQVTKNPFSFIQEFEAFT</sequence>
<name>A0A0K1RUC2_9CHRO</name>
<gene>
    <name evidence="1" type="ORF">VL20_54</name>
</gene>
<dbReference type="KEGG" id="mpk:VL20_54"/>
<protein>
    <submittedName>
        <fullName evidence="1">Transposase</fullName>
    </submittedName>
</protein>